<sequence>MPQRVEGLSIDLDLNTQGLNRGLKGAKDQLKTVNSEMKANMSAFDRADQSVEKYETRIEGLNKKLKAQEKVTSEARKEYDRMVEQHGEGSKEAEKAAKEYNNQASALNNLDRYVNNATEELEQLRQEQQRANSAFGKISSNLDSVSGHLDTASEKMSSFGDTMSASVTAPIVGMGALAVESTREFREQMARLETNAKNAGLGVDDLRGAMKELSGVSDETDSNVEALSNLMATDMNESQLQQTIDNLSGAIVKFPDTLKIESLADGLQETVATGKAIGPFAELLERMGVDLETFDEGLAESKESDDELNYTLNELNDLDLSKMNKEFRDSNKELVEHREAQYDFQESFAELGEKLEPIATDITERVIDIVEAFNELEPATQDNIIKFAGLAAAVGPASKVLGGLTGGVKGVIKQGGKLASVMGKKGGTGLLGSLGMLGKTGVAGLAVAGVGALGYGIYELVENSREAKEVNLDLAQSFSDQASNLQDNVETFENLTEKSKLSNDELARLNDLNKRISESSNPGEINELQKQYDNLARESGLSKDELNDLFKANKNIIDQSPDVKKKVSEQGNAFADTTDAVKEQIEELRNLSEVQLKGDRAKLLEQEEEARKEINKQTELLEKKEQRLAFLYENQDMSKSEIEKRVEEINDEIKEGNLTEEESWNLDQERTDILKIKRGEIAETVETLQDERKEIENTIDEEQQKIDELKATNQQLANIYLKNVDINKEGEKGLQALDESIAKNQKEIEQLQTKKEENGQLTQKEQDRLSNLKETTEEQELAKLKIFEELGIYKDINSLLETKLTTLSEEEQQKIINLGKTRDIKVEEGNILGQLQKKNQEYLEERENLEKNLQKQGANKTEINKQIEAIDRKILKNDQVIEDILKEAGLWDQVKDEINLGKNALDQQGEQIDQNNSKTEQGIQKEKERTKEASEDVDKNIGVSYWEKNSVWDLVPDTISVGIDMVGSALGFAKGTESHPGGTSWLGEEGTELVKHGNKWAMAGFGLYDVPKGAQVFTHNESKRILSALNNIPAYAGGVSPIGEADRIVSRINQQQSVPMQGEAVIYTTVINQMDSREISRYTFKSTEEFQNRDRRVKDKFRG</sequence>
<dbReference type="SUPFAM" id="SSF57997">
    <property type="entry name" value="Tropomyosin"/>
    <property type="match status" value="1"/>
</dbReference>
<organism evidence="3 4">
    <name type="scientific">Gracilibacillus halophilus YIM-C55.5</name>
    <dbReference type="NCBI Taxonomy" id="1308866"/>
    <lineage>
        <taxon>Bacteria</taxon>
        <taxon>Bacillati</taxon>
        <taxon>Bacillota</taxon>
        <taxon>Bacilli</taxon>
        <taxon>Bacillales</taxon>
        <taxon>Bacillaceae</taxon>
        <taxon>Gracilibacillus</taxon>
    </lineage>
</organism>
<dbReference type="PANTHER" id="PTHR37813">
    <property type="entry name" value="FELS-2 PROPHAGE PROTEIN"/>
    <property type="match status" value="1"/>
</dbReference>
<dbReference type="OrthoDB" id="28713at2"/>
<keyword evidence="4" id="KW-1185">Reference proteome</keyword>
<proteinExistence type="predicted"/>
<feature type="coiled-coil region" evidence="1">
    <location>
        <begin position="475"/>
        <end position="545"/>
    </location>
</feature>
<comment type="caution">
    <text evidence="3">The sequence shown here is derived from an EMBL/GenBank/DDBJ whole genome shotgun (WGS) entry which is preliminary data.</text>
</comment>
<reference evidence="3 4" key="1">
    <citation type="submission" date="2013-03" db="EMBL/GenBank/DDBJ databases">
        <title>Draft genome sequence of Gracibacillus halophilus YIM-C55.5, a moderately halophilic and thermophilic organism from the Xiaochaidamu salt lake.</title>
        <authorList>
            <person name="Sugumar T."/>
            <person name="Polireddy D.R."/>
            <person name="Antony A."/>
            <person name="Madhava Y.R."/>
            <person name="Sivakumar N."/>
        </authorList>
    </citation>
    <scope>NUCLEOTIDE SEQUENCE [LARGE SCALE GENOMIC DNA]</scope>
    <source>
        <strain evidence="3 4">YIM-C55.5</strain>
    </source>
</reference>
<keyword evidence="1" id="KW-0175">Coiled coil</keyword>
<dbReference type="STRING" id="1308866.J416_09524"/>
<feature type="region of interest" description="Disordered" evidence="2">
    <location>
        <begin position="906"/>
        <end position="935"/>
    </location>
</feature>
<feature type="coiled-coil region" evidence="1">
    <location>
        <begin position="832"/>
        <end position="866"/>
    </location>
</feature>
<name>N4WKN4_9BACI</name>
<dbReference type="Gene3D" id="1.10.287.1490">
    <property type="match status" value="1"/>
</dbReference>
<dbReference type="eggNOG" id="COG1196">
    <property type="taxonomic scope" value="Bacteria"/>
</dbReference>
<evidence type="ECO:0000313" key="4">
    <source>
        <dbReference type="Proteomes" id="UP000012283"/>
    </source>
</evidence>
<feature type="coiled-coil region" evidence="1">
    <location>
        <begin position="44"/>
        <end position="134"/>
    </location>
</feature>
<feature type="coiled-coil region" evidence="1">
    <location>
        <begin position="593"/>
        <end position="764"/>
    </location>
</feature>
<dbReference type="PATRIC" id="fig|1308866.3.peg.1931"/>
<evidence type="ECO:0000256" key="1">
    <source>
        <dbReference type="SAM" id="Coils"/>
    </source>
</evidence>
<evidence type="ECO:0000256" key="2">
    <source>
        <dbReference type="SAM" id="MobiDB-lite"/>
    </source>
</evidence>
<dbReference type="eggNOG" id="COG5280">
    <property type="taxonomic scope" value="Bacteria"/>
</dbReference>
<dbReference type="RefSeq" id="WP_003469057.1">
    <property type="nucleotide sequence ID" value="NZ_APML01000033.1"/>
</dbReference>
<accession>N4WKN4</accession>
<evidence type="ECO:0000313" key="3">
    <source>
        <dbReference type="EMBL" id="ENH96727.1"/>
    </source>
</evidence>
<dbReference type="EMBL" id="APML01000033">
    <property type="protein sequence ID" value="ENH96727.1"/>
    <property type="molecule type" value="Genomic_DNA"/>
</dbReference>
<dbReference type="Proteomes" id="UP000012283">
    <property type="component" value="Unassembled WGS sequence"/>
</dbReference>
<dbReference type="AlphaFoldDB" id="N4WKN4"/>
<protein>
    <submittedName>
        <fullName evidence="3">Uncharacterized protein</fullName>
    </submittedName>
</protein>
<feature type="compositionally biased region" description="Polar residues" evidence="2">
    <location>
        <begin position="906"/>
        <end position="922"/>
    </location>
</feature>
<dbReference type="PANTHER" id="PTHR37813:SF1">
    <property type="entry name" value="FELS-2 PROPHAGE PROTEIN"/>
    <property type="match status" value="1"/>
</dbReference>
<feature type="compositionally biased region" description="Basic and acidic residues" evidence="2">
    <location>
        <begin position="923"/>
        <end position="935"/>
    </location>
</feature>
<gene>
    <name evidence="3" type="ORF">J416_09524</name>
</gene>